<dbReference type="EMBL" id="BBYR01000007">
    <property type="protein sequence ID" value="GAP34440.1"/>
    <property type="molecule type" value="Genomic_DNA"/>
</dbReference>
<evidence type="ECO:0008006" key="3">
    <source>
        <dbReference type="Google" id="ProtNLM"/>
    </source>
</evidence>
<dbReference type="RefSeq" id="WP_054018561.1">
    <property type="nucleotide sequence ID" value="NZ_BBYR01000007.1"/>
</dbReference>
<comment type="caution">
    <text evidence="1">The sequence shown here is derived from an EMBL/GenBank/DDBJ whole genome shotgun (WGS) entry which is preliminary data.</text>
</comment>
<dbReference type="OrthoDB" id="8912324at2"/>
<reference evidence="2" key="1">
    <citation type="submission" date="2015-07" db="EMBL/GenBank/DDBJ databases">
        <title>Discovery of a poly(ethylene terephthalate assimilation.</title>
        <authorList>
            <person name="Yoshida S."/>
            <person name="Hiraga K."/>
            <person name="Takehana T."/>
            <person name="Taniguchi I."/>
            <person name="Yamaji H."/>
            <person name="Maeda Y."/>
            <person name="Toyohara K."/>
            <person name="Miyamoto K."/>
            <person name="Kimura Y."/>
            <person name="Oda K."/>
        </authorList>
    </citation>
    <scope>NUCLEOTIDE SEQUENCE [LARGE SCALE GENOMIC DNA]</scope>
    <source>
        <strain evidence="2">NBRC 110686 / TISTR 2288 / 201-F6</strain>
    </source>
</reference>
<dbReference type="AlphaFoldDB" id="A0A0K8NWX5"/>
<keyword evidence="2" id="KW-1185">Reference proteome</keyword>
<reference evidence="1 2" key="2">
    <citation type="journal article" date="2016" name="Science">
        <title>A bacterium that degrades and assimilates poly(ethylene terephthalate).</title>
        <authorList>
            <person name="Yoshida S."/>
            <person name="Hiraga K."/>
            <person name="Takehana T."/>
            <person name="Taniguchi I."/>
            <person name="Yamaji H."/>
            <person name="Maeda Y."/>
            <person name="Toyohara K."/>
            <person name="Miyamoto K."/>
            <person name="Kimura Y."/>
            <person name="Oda K."/>
        </authorList>
    </citation>
    <scope>NUCLEOTIDE SEQUENCE [LARGE SCALE GENOMIC DNA]</scope>
    <source>
        <strain evidence="2">NBRC 110686 / TISTR 2288 / 201-F6</strain>
    </source>
</reference>
<proteinExistence type="predicted"/>
<dbReference type="STRING" id="1547922.ISF6_4615"/>
<dbReference type="Pfam" id="PF14375">
    <property type="entry name" value="Cys_rich_CWC"/>
    <property type="match status" value="1"/>
</dbReference>
<dbReference type="Proteomes" id="UP000037660">
    <property type="component" value="Unassembled WGS sequence"/>
</dbReference>
<organism evidence="1 2">
    <name type="scientific">Piscinibacter sakaiensis</name>
    <name type="common">Ideonella sakaiensis</name>
    <dbReference type="NCBI Taxonomy" id="1547922"/>
    <lineage>
        <taxon>Bacteria</taxon>
        <taxon>Pseudomonadati</taxon>
        <taxon>Pseudomonadota</taxon>
        <taxon>Betaproteobacteria</taxon>
        <taxon>Burkholderiales</taxon>
        <taxon>Sphaerotilaceae</taxon>
        <taxon>Piscinibacter</taxon>
    </lineage>
</organism>
<sequence>MSCEGRAQDAGTAPLPNRHCPLCGGPNGCAPATCGRFDVDCWCRDARFTPALLAQVAPAQRGQACVCAACAARGGPPGPGTPAA</sequence>
<accession>A0A0K8NWX5</accession>
<evidence type="ECO:0000313" key="2">
    <source>
        <dbReference type="Proteomes" id="UP000037660"/>
    </source>
</evidence>
<protein>
    <recommendedName>
        <fullName evidence="3">DNA or RNA helicases of superfamily II</fullName>
    </recommendedName>
</protein>
<dbReference type="InterPro" id="IPR032720">
    <property type="entry name" value="Cys_rich_CWC"/>
</dbReference>
<name>A0A0K8NWX5_PISS1</name>
<gene>
    <name evidence="1" type="ORF">ISF6_4615</name>
</gene>
<evidence type="ECO:0000313" key="1">
    <source>
        <dbReference type="EMBL" id="GAP34440.1"/>
    </source>
</evidence>